<keyword evidence="7" id="KW-0472">Membrane</keyword>
<dbReference type="Gene3D" id="2.60.40.420">
    <property type="entry name" value="Cupredoxins - blue copper proteins"/>
    <property type="match status" value="3"/>
</dbReference>
<evidence type="ECO:0000256" key="3">
    <source>
        <dbReference type="ARBA" id="ARBA00022729"/>
    </source>
</evidence>
<keyword evidence="5" id="KW-0186">Copper</keyword>
<feature type="domain" description="Plastocyanin-like" evidence="9">
    <location>
        <begin position="514"/>
        <end position="623"/>
    </location>
</feature>
<dbReference type="InterPro" id="IPR008972">
    <property type="entry name" value="Cupredoxin"/>
</dbReference>
<evidence type="ECO:0000256" key="5">
    <source>
        <dbReference type="ARBA" id="ARBA00023008"/>
    </source>
</evidence>
<evidence type="ECO:0008006" key="13">
    <source>
        <dbReference type="Google" id="ProtNLM"/>
    </source>
</evidence>
<organism evidence="11 12">
    <name type="scientific">Pestalotiopsis fici (strain W106-1 / CGMCC3.15140)</name>
    <dbReference type="NCBI Taxonomy" id="1229662"/>
    <lineage>
        <taxon>Eukaryota</taxon>
        <taxon>Fungi</taxon>
        <taxon>Dikarya</taxon>
        <taxon>Ascomycota</taxon>
        <taxon>Pezizomycotina</taxon>
        <taxon>Sordariomycetes</taxon>
        <taxon>Xylariomycetidae</taxon>
        <taxon>Amphisphaeriales</taxon>
        <taxon>Sporocadaceae</taxon>
        <taxon>Pestalotiopsis</taxon>
    </lineage>
</organism>
<evidence type="ECO:0000313" key="11">
    <source>
        <dbReference type="EMBL" id="ETS81861.1"/>
    </source>
</evidence>
<dbReference type="InterPro" id="IPR001117">
    <property type="entry name" value="Cu-oxidase_2nd"/>
</dbReference>
<dbReference type="RefSeq" id="XP_007833635.1">
    <property type="nucleotide sequence ID" value="XM_007835444.1"/>
</dbReference>
<evidence type="ECO:0000256" key="2">
    <source>
        <dbReference type="ARBA" id="ARBA00022723"/>
    </source>
</evidence>
<evidence type="ECO:0000256" key="1">
    <source>
        <dbReference type="ARBA" id="ARBA00010609"/>
    </source>
</evidence>
<dbReference type="GO" id="GO:0005507">
    <property type="term" value="F:copper ion binding"/>
    <property type="evidence" value="ECO:0007669"/>
    <property type="project" value="InterPro"/>
</dbReference>
<evidence type="ECO:0000259" key="10">
    <source>
        <dbReference type="Pfam" id="PF07732"/>
    </source>
</evidence>
<dbReference type="InterPro" id="IPR045087">
    <property type="entry name" value="Cu-oxidase_fam"/>
</dbReference>
<dbReference type="CDD" id="cd13876">
    <property type="entry name" value="CuRO_2_Abr2_like"/>
    <property type="match status" value="1"/>
</dbReference>
<dbReference type="Pfam" id="PF07732">
    <property type="entry name" value="Cu-oxidase_3"/>
    <property type="match status" value="1"/>
</dbReference>
<name>W3X9L6_PESFW</name>
<sequence length="654" mass="72325">MADLSKRRAEYDAVAHPGPRLKPASYCTKLVWTIFISILIIVSSLYYRGFGQTKGELLKLLDLGSTKSEEQLVRKYDLQIGGRWMNPDGGRWRVMFVCNGETPCPTLKAQEGDLVEIAVHSDSYFQSSIHWSGVGYRHTEAWNDGTAGLSQYPMLPRGNYTNVHDTTGAWGLSWYADHTTAASADGLYGMIYVAPDPARPRPYKLITDNPLELRQIMEAEQNIQHLALKNHMHRDTNWKLLRMRAEGSEFHCYDSLLVNGKGRNLCRAPGYDELNGQILDETGCIQPAGFPPVSCTPSDADFEVIETEGRGYIMLNLVNVGFEHEVRVAIDHHEIFIVANDGGFVEPMLGDVIYIPSASRLTILVKLDQAPGDYAMRISSTSQLQNLQGFALLRYPAKRQPILGQPMQLPAVDENDICLLPDASVKDKCSLIDGEQTSPYPPAPPSRARNSLAEGAADFTFHLSAGVQKSQTEKFAPEYFLNGKPWQLFRGALEPLLFTNFSSPSAQSALEKPVIHGLPMGSVVDLIVENQLNDTIPLYKHGKPAWLLGSQAHANFSHETVAEAVNGHAPSLNLHNPPLVVVHDLPPLGWSVLRFEVTTKAATMLHAVKLRYFVLGMSAPILEGITADDPIKVPTSALERPHIEFEPKNDGVFG</sequence>
<dbReference type="PANTHER" id="PTHR11709">
    <property type="entry name" value="MULTI-COPPER OXIDASE"/>
    <property type="match status" value="1"/>
</dbReference>
<dbReference type="Proteomes" id="UP000030651">
    <property type="component" value="Unassembled WGS sequence"/>
</dbReference>
<dbReference type="InParanoid" id="W3X9L6"/>
<dbReference type="GO" id="GO:0016491">
    <property type="term" value="F:oxidoreductase activity"/>
    <property type="evidence" value="ECO:0007669"/>
    <property type="project" value="UniProtKB-KW"/>
</dbReference>
<keyword evidence="7" id="KW-1133">Transmembrane helix</keyword>
<dbReference type="eggNOG" id="KOG1263">
    <property type="taxonomic scope" value="Eukaryota"/>
</dbReference>
<dbReference type="OrthoDB" id="2121828at2759"/>
<proteinExistence type="inferred from homology"/>
<evidence type="ECO:0000256" key="4">
    <source>
        <dbReference type="ARBA" id="ARBA00023002"/>
    </source>
</evidence>
<evidence type="ECO:0000256" key="6">
    <source>
        <dbReference type="ARBA" id="ARBA00023180"/>
    </source>
</evidence>
<dbReference type="AlphaFoldDB" id="W3X9L6"/>
<dbReference type="Pfam" id="PF00394">
    <property type="entry name" value="Cu-oxidase"/>
    <property type="match status" value="1"/>
</dbReference>
<dbReference type="OMA" id="GSEFYCY"/>
<dbReference type="GeneID" id="19271876"/>
<dbReference type="InterPro" id="IPR011707">
    <property type="entry name" value="Cu-oxidase-like_N"/>
</dbReference>
<evidence type="ECO:0000313" key="12">
    <source>
        <dbReference type="Proteomes" id="UP000030651"/>
    </source>
</evidence>
<feature type="transmembrane region" description="Helical" evidence="7">
    <location>
        <begin position="30"/>
        <end position="47"/>
    </location>
</feature>
<dbReference type="EMBL" id="KI912112">
    <property type="protein sequence ID" value="ETS81861.1"/>
    <property type="molecule type" value="Genomic_DNA"/>
</dbReference>
<evidence type="ECO:0000259" key="8">
    <source>
        <dbReference type="Pfam" id="PF00394"/>
    </source>
</evidence>
<comment type="similarity">
    <text evidence="1">Belongs to the multicopper oxidase family.</text>
</comment>
<keyword evidence="2" id="KW-0479">Metal-binding</keyword>
<keyword evidence="12" id="KW-1185">Reference proteome</keyword>
<dbReference type="HOGENOM" id="CLU_006504_5_4_1"/>
<keyword evidence="3" id="KW-0732">Signal</keyword>
<protein>
    <recommendedName>
        <fullName evidence="13">Plastocyanin-like domain-containing protein</fullName>
    </recommendedName>
</protein>
<keyword evidence="4" id="KW-0560">Oxidoreductase</keyword>
<accession>W3X9L6</accession>
<keyword evidence="6" id="KW-0325">Glycoprotein</keyword>
<feature type="domain" description="Plastocyanin-like" evidence="10">
    <location>
        <begin position="85"/>
        <end position="196"/>
    </location>
</feature>
<reference evidence="12" key="1">
    <citation type="journal article" date="2015" name="BMC Genomics">
        <title>Genomic and transcriptomic analysis of the endophytic fungus Pestalotiopsis fici reveals its lifestyle and high potential for synthesis of natural products.</title>
        <authorList>
            <person name="Wang X."/>
            <person name="Zhang X."/>
            <person name="Liu L."/>
            <person name="Xiang M."/>
            <person name="Wang W."/>
            <person name="Sun X."/>
            <person name="Che Y."/>
            <person name="Guo L."/>
            <person name="Liu G."/>
            <person name="Guo L."/>
            <person name="Wang C."/>
            <person name="Yin W.B."/>
            <person name="Stadler M."/>
            <person name="Zhang X."/>
            <person name="Liu X."/>
        </authorList>
    </citation>
    <scope>NUCLEOTIDE SEQUENCE [LARGE SCALE GENOMIC DNA]</scope>
    <source>
        <strain evidence="12">W106-1 / CGMCC3.15140</strain>
    </source>
</reference>
<dbReference type="Pfam" id="PF07731">
    <property type="entry name" value="Cu-oxidase_2"/>
    <property type="match status" value="1"/>
</dbReference>
<dbReference type="SUPFAM" id="SSF49503">
    <property type="entry name" value="Cupredoxins"/>
    <property type="match status" value="3"/>
</dbReference>
<feature type="domain" description="Plastocyanin-like" evidence="8">
    <location>
        <begin position="240"/>
        <end position="395"/>
    </location>
</feature>
<evidence type="ECO:0000259" key="9">
    <source>
        <dbReference type="Pfam" id="PF07731"/>
    </source>
</evidence>
<keyword evidence="7" id="KW-0812">Transmembrane</keyword>
<dbReference type="InterPro" id="IPR011706">
    <property type="entry name" value="Cu-oxidase_C"/>
</dbReference>
<gene>
    <name evidence="11" type="ORF">PFICI_06863</name>
</gene>
<evidence type="ECO:0000256" key="7">
    <source>
        <dbReference type="SAM" id="Phobius"/>
    </source>
</evidence>
<dbReference type="PANTHER" id="PTHR11709:SF488">
    <property type="entry name" value="LACCASE-RELATED"/>
    <property type="match status" value="1"/>
</dbReference>
<dbReference type="KEGG" id="pfy:PFICI_06863"/>